<evidence type="ECO:0000256" key="2">
    <source>
        <dbReference type="PROSITE-ProRule" id="PRU00335"/>
    </source>
</evidence>
<evidence type="ECO:0000259" key="3">
    <source>
        <dbReference type="PROSITE" id="PS50977"/>
    </source>
</evidence>
<sequence>MRARDPKDVEARIEQAYLDALADRPFYAIKVSALTAKAHISRSTFYVHYDSALDVLQSLEDALLEGIPAQSVSVQLLAEPARFKSALLVKLAYFETHLEVLQKLIGAHGDPYFQARMDRFFDPAFDAFSTTSGVRQQLLRQALDGARWRLLQWWTAHADAVTISELADFLTAYMAQQLQLARVSED</sequence>
<protein>
    <submittedName>
        <fullName evidence="4">TetR/AcrR family transcriptional regulator</fullName>
    </submittedName>
</protein>
<dbReference type="EMBL" id="JBHTOG010000051">
    <property type="protein sequence ID" value="MFD1433003.1"/>
    <property type="molecule type" value="Genomic_DNA"/>
</dbReference>
<evidence type="ECO:0000313" key="4">
    <source>
        <dbReference type="EMBL" id="MFD1433003.1"/>
    </source>
</evidence>
<comment type="caution">
    <text evidence="4">The sequence shown here is derived from an EMBL/GenBank/DDBJ whole genome shotgun (WGS) entry which is preliminary data.</text>
</comment>
<reference evidence="5" key="1">
    <citation type="journal article" date="2019" name="Int. J. Syst. Evol. Microbiol.">
        <title>The Global Catalogue of Microorganisms (GCM) 10K type strain sequencing project: providing services to taxonomists for standard genome sequencing and annotation.</title>
        <authorList>
            <consortium name="The Broad Institute Genomics Platform"/>
            <consortium name="The Broad Institute Genome Sequencing Center for Infectious Disease"/>
            <person name="Wu L."/>
            <person name="Ma J."/>
        </authorList>
    </citation>
    <scope>NUCLEOTIDE SEQUENCE [LARGE SCALE GENOMIC DNA]</scope>
    <source>
        <strain evidence="5">CCM 8947</strain>
    </source>
</reference>
<evidence type="ECO:0000313" key="5">
    <source>
        <dbReference type="Proteomes" id="UP001597192"/>
    </source>
</evidence>
<accession>A0ABW4CRQ4</accession>
<gene>
    <name evidence="4" type="ORF">ACFQ47_10025</name>
</gene>
<dbReference type="InterPro" id="IPR009057">
    <property type="entry name" value="Homeodomain-like_sf"/>
</dbReference>
<evidence type="ECO:0000256" key="1">
    <source>
        <dbReference type="ARBA" id="ARBA00023125"/>
    </source>
</evidence>
<keyword evidence="1 2" id="KW-0238">DNA-binding</keyword>
<organism evidence="4 5">
    <name type="scientific">Lacticaseibacillus yichunensis</name>
    <dbReference type="NCBI Taxonomy" id="2486015"/>
    <lineage>
        <taxon>Bacteria</taxon>
        <taxon>Bacillati</taxon>
        <taxon>Bacillota</taxon>
        <taxon>Bacilli</taxon>
        <taxon>Lactobacillales</taxon>
        <taxon>Lactobacillaceae</taxon>
        <taxon>Lacticaseibacillus</taxon>
    </lineage>
</organism>
<dbReference type="InterPro" id="IPR001647">
    <property type="entry name" value="HTH_TetR"/>
</dbReference>
<feature type="domain" description="HTH tetR-type" evidence="3">
    <location>
        <begin position="7"/>
        <end position="67"/>
    </location>
</feature>
<proteinExistence type="predicted"/>
<name>A0ABW4CRQ4_9LACO</name>
<dbReference type="SUPFAM" id="SSF46689">
    <property type="entry name" value="Homeodomain-like"/>
    <property type="match status" value="1"/>
</dbReference>
<dbReference type="Gene3D" id="1.10.357.10">
    <property type="entry name" value="Tetracycline Repressor, domain 2"/>
    <property type="match status" value="1"/>
</dbReference>
<dbReference type="PROSITE" id="PS50977">
    <property type="entry name" value="HTH_TETR_2"/>
    <property type="match status" value="1"/>
</dbReference>
<dbReference type="Proteomes" id="UP001597192">
    <property type="component" value="Unassembled WGS sequence"/>
</dbReference>
<dbReference type="RefSeq" id="WP_125698278.1">
    <property type="nucleotide sequence ID" value="NZ_JBHTOG010000051.1"/>
</dbReference>
<keyword evidence="5" id="KW-1185">Reference proteome</keyword>
<feature type="DNA-binding region" description="H-T-H motif" evidence="2">
    <location>
        <begin position="30"/>
        <end position="49"/>
    </location>
</feature>